<feature type="compositionally biased region" description="Polar residues" evidence="1">
    <location>
        <begin position="1"/>
        <end position="11"/>
    </location>
</feature>
<feature type="compositionally biased region" description="Acidic residues" evidence="1">
    <location>
        <begin position="86"/>
        <end position="103"/>
    </location>
</feature>
<gene>
    <name evidence="2" type="primary">S30BP</name>
    <name evidence="2" type="ORF">TR90555</name>
</gene>
<feature type="compositionally biased region" description="Polar residues" evidence="1">
    <location>
        <begin position="114"/>
        <end position="124"/>
    </location>
</feature>
<name>A0A0X3QEL0_SCHSO</name>
<organism evidence="2">
    <name type="scientific">Schistocephalus solidus</name>
    <name type="common">Tapeworm</name>
    <dbReference type="NCBI Taxonomy" id="70667"/>
    <lineage>
        <taxon>Eukaryota</taxon>
        <taxon>Metazoa</taxon>
        <taxon>Spiralia</taxon>
        <taxon>Lophotrochozoa</taxon>
        <taxon>Platyhelminthes</taxon>
        <taxon>Cestoda</taxon>
        <taxon>Eucestoda</taxon>
        <taxon>Diphyllobothriidea</taxon>
        <taxon>Diphyllobothriidae</taxon>
        <taxon>Schistocephalus</taxon>
    </lineage>
</organism>
<feature type="compositionally biased region" description="Low complexity" evidence="1">
    <location>
        <begin position="317"/>
        <end position="335"/>
    </location>
</feature>
<feature type="compositionally biased region" description="Low complexity" evidence="1">
    <location>
        <begin position="176"/>
        <end position="192"/>
    </location>
</feature>
<dbReference type="EMBL" id="GEEE01005259">
    <property type="protein sequence ID" value="JAP57966.1"/>
    <property type="molecule type" value="Transcribed_RNA"/>
</dbReference>
<reference evidence="2" key="1">
    <citation type="submission" date="2016-01" db="EMBL/GenBank/DDBJ databases">
        <title>Reference transcriptome for the parasite Schistocephalus solidus: insights into the molecular evolution of parasitism.</title>
        <authorList>
            <person name="Hebert F.O."/>
            <person name="Grambauer S."/>
            <person name="Barber I."/>
            <person name="Landry C.R."/>
            <person name="Aubin-Horth N."/>
        </authorList>
    </citation>
    <scope>NUCLEOTIDE SEQUENCE</scope>
</reference>
<dbReference type="PANTHER" id="PTHR13464:SF0">
    <property type="entry name" value="SAP30-BINDING PROTEIN"/>
    <property type="match status" value="1"/>
</dbReference>
<dbReference type="GO" id="GO:0005634">
    <property type="term" value="C:nucleus"/>
    <property type="evidence" value="ECO:0007669"/>
    <property type="project" value="TreeGrafter"/>
</dbReference>
<proteinExistence type="predicted"/>
<feature type="compositionally biased region" description="Polar residues" evidence="1">
    <location>
        <begin position="387"/>
        <end position="401"/>
    </location>
</feature>
<feature type="region of interest" description="Disordered" evidence="1">
    <location>
        <begin position="81"/>
        <end position="131"/>
    </location>
</feature>
<accession>A0A0X3QEL0</accession>
<dbReference type="PANTHER" id="PTHR13464">
    <property type="entry name" value="TRANSCRIPTIONAL REGULATOR PROTEIN HCNGP"/>
    <property type="match status" value="1"/>
</dbReference>
<feature type="compositionally biased region" description="Basic residues" evidence="1">
    <location>
        <begin position="50"/>
        <end position="62"/>
    </location>
</feature>
<dbReference type="GO" id="GO:0006355">
    <property type="term" value="P:regulation of DNA-templated transcription"/>
    <property type="evidence" value="ECO:0007669"/>
    <property type="project" value="InterPro"/>
</dbReference>
<protein>
    <submittedName>
        <fullName evidence="2">SAP30-binding protein</fullName>
    </submittedName>
</protein>
<sequence>MSGENSPQFVTSDDETESHKRKLETAPSTQHPEFKQMTSSIETVQDGPKKTRHIAKRPRLPRKCSFLSNVPFSLQAGFSLVSYEDDRNDDDEDEADNEDDERESDNAGTDHSTRQSNHSHGHTTSSDEDGENASNIQFIITDGPLTVLSSEHKLSDFQALKEVRETVHSPVSNAAPPSTTGTLDTGPTATTSEEAVPTTTQPEKLSELEVQLPPEPPGLCDEVLQQKVDSIIQRMRLDITYDPNMKIQDNKHFRNPSMYEKLISFLKIDEKGTNFPPEIYNPYRWNSLSFYDELAKIQNREVERLEKLRKEQRKNDAAGLPAATTASALSNPSLTRAASGPNLSGSVPLVNSTDAMNSLVDGSVASGFAEPRKRSKWDTAPPVEAQPASTTDTTTIPRTASDMSKICIPAVGSLVRKK</sequence>
<feature type="region of interest" description="Disordered" evidence="1">
    <location>
        <begin position="370"/>
        <end position="401"/>
    </location>
</feature>
<feature type="region of interest" description="Disordered" evidence="1">
    <location>
        <begin position="1"/>
        <end position="66"/>
    </location>
</feature>
<feature type="region of interest" description="Disordered" evidence="1">
    <location>
        <begin position="168"/>
        <end position="202"/>
    </location>
</feature>
<feature type="region of interest" description="Disordered" evidence="1">
    <location>
        <begin position="310"/>
        <end position="344"/>
    </location>
</feature>
<dbReference type="InterPro" id="IPR012479">
    <property type="entry name" value="SAP30BP"/>
</dbReference>
<evidence type="ECO:0000256" key="1">
    <source>
        <dbReference type="SAM" id="MobiDB-lite"/>
    </source>
</evidence>
<evidence type="ECO:0000313" key="2">
    <source>
        <dbReference type="EMBL" id="JAP57966.1"/>
    </source>
</evidence>
<feature type="compositionally biased region" description="Polar residues" evidence="1">
    <location>
        <begin position="26"/>
        <end position="43"/>
    </location>
</feature>
<dbReference type="AlphaFoldDB" id="A0A0X3QEL0"/>
<dbReference type="Pfam" id="PF07818">
    <property type="entry name" value="HCNGP"/>
    <property type="match status" value="1"/>
</dbReference>